<accession>A0A5C1ABE1</accession>
<name>A0A5C1ABE1_9BACT</name>
<dbReference type="EMBL" id="CP042425">
    <property type="protein sequence ID" value="QEL16561.1"/>
    <property type="molecule type" value="Genomic_DNA"/>
</dbReference>
<protein>
    <submittedName>
        <fullName evidence="1">Uncharacterized protein</fullName>
    </submittedName>
</protein>
<dbReference type="AlphaFoldDB" id="A0A5C1ABE1"/>
<evidence type="ECO:0000313" key="1">
    <source>
        <dbReference type="EMBL" id="QEL16561.1"/>
    </source>
</evidence>
<dbReference type="Proteomes" id="UP000324974">
    <property type="component" value="Chromosome"/>
</dbReference>
<evidence type="ECO:0000313" key="2">
    <source>
        <dbReference type="Proteomes" id="UP000324974"/>
    </source>
</evidence>
<sequence>MLFPPNNRRTVSHYGDVGDLFAACASFPDLAVLESFRDSPVRLLDLVLYDCQGKCREAMTWDKVERIRPFLQLQPYIAQCRYADTPEGDVLDGWRHHRPHRRLNLADRFAEFKHVTHIDRNRSWFLVDQELVVADVVINRTPRYRDRSRFPWKAIMRAYSGNCVFVGKPEEHQDFCREWGEIPYHVTPTYLDLARVIAGSMLFIGNQSSAAWIALGLNHPTWIEQRNNRNDDCHFARKHAWYDGNQMPPDLDKLPMLNHLAMGSNESWN</sequence>
<reference evidence="2" key="1">
    <citation type="submission" date="2019-08" db="EMBL/GenBank/DDBJ databases">
        <title>Limnoglobus roseus gen. nov., sp. nov., a novel freshwater planctomycete with a giant genome from the family Gemmataceae.</title>
        <authorList>
            <person name="Kulichevskaya I.S."/>
            <person name="Naumoff D.G."/>
            <person name="Miroshnikov K."/>
            <person name="Ivanova A."/>
            <person name="Philippov D.A."/>
            <person name="Hakobyan A."/>
            <person name="Rijpstra I.C."/>
            <person name="Sinninghe Damste J.S."/>
            <person name="Liesack W."/>
            <person name="Dedysh S.N."/>
        </authorList>
    </citation>
    <scope>NUCLEOTIDE SEQUENCE [LARGE SCALE GENOMIC DNA]</scope>
    <source>
        <strain evidence="2">PX52</strain>
    </source>
</reference>
<dbReference type="KEGG" id="lrs:PX52LOC_03521"/>
<proteinExistence type="predicted"/>
<keyword evidence="2" id="KW-1185">Reference proteome</keyword>
<organism evidence="1 2">
    <name type="scientific">Limnoglobus roseus</name>
    <dbReference type="NCBI Taxonomy" id="2598579"/>
    <lineage>
        <taxon>Bacteria</taxon>
        <taxon>Pseudomonadati</taxon>
        <taxon>Planctomycetota</taxon>
        <taxon>Planctomycetia</taxon>
        <taxon>Gemmatales</taxon>
        <taxon>Gemmataceae</taxon>
        <taxon>Limnoglobus</taxon>
    </lineage>
</organism>
<gene>
    <name evidence="1" type="ORF">PX52LOC_03521</name>
</gene>